<dbReference type="AlphaFoldDB" id="G5J2E1"/>
<dbReference type="PATRIC" id="fig|423471.3.peg.1564"/>
<evidence type="ECO:0000313" key="3">
    <source>
        <dbReference type="Proteomes" id="UP000003477"/>
    </source>
</evidence>
<dbReference type="Proteomes" id="UP000003477">
    <property type="component" value="Unassembled WGS sequence"/>
</dbReference>
<name>G5J2E1_CROWT</name>
<organism evidence="2 3">
    <name type="scientific">Crocosphaera watsonii WH 0003</name>
    <dbReference type="NCBI Taxonomy" id="423471"/>
    <lineage>
        <taxon>Bacteria</taxon>
        <taxon>Bacillati</taxon>
        <taxon>Cyanobacteriota</taxon>
        <taxon>Cyanophyceae</taxon>
        <taxon>Oscillatoriophycideae</taxon>
        <taxon>Chroococcales</taxon>
        <taxon>Aphanothecaceae</taxon>
        <taxon>Crocosphaera</taxon>
    </lineage>
</organism>
<comment type="caution">
    <text evidence="2">The sequence shown here is derived from an EMBL/GenBank/DDBJ whole genome shotgun (WGS) entry which is preliminary data.</text>
</comment>
<proteinExistence type="predicted"/>
<feature type="coiled-coil region" evidence="1">
    <location>
        <begin position="51"/>
        <end position="159"/>
    </location>
</feature>
<reference evidence="2 3" key="1">
    <citation type="journal article" date="2011" name="Front. Microbiol.">
        <title>Two Strains of Crocosphaera watsonii with Highly Conserved Genomes are Distinguished by Strain-Specific Features.</title>
        <authorList>
            <person name="Bench S.R."/>
            <person name="Ilikchyan I.N."/>
            <person name="Tripp H.J."/>
            <person name="Zehr J.P."/>
        </authorList>
    </citation>
    <scope>NUCLEOTIDE SEQUENCE [LARGE SCALE GENOMIC DNA]</scope>
    <source>
        <strain evidence="2 3">WH 0003</strain>
    </source>
</reference>
<evidence type="ECO:0000256" key="1">
    <source>
        <dbReference type="SAM" id="Coils"/>
    </source>
</evidence>
<gene>
    <name evidence="2" type="ORF">CWATWH0003_1674</name>
</gene>
<accession>G5J2E1</accession>
<keyword evidence="1" id="KW-0175">Coiled coil</keyword>
<dbReference type="GeneID" id="88765443"/>
<dbReference type="EMBL" id="AESD01000255">
    <property type="protein sequence ID" value="EHJ13643.1"/>
    <property type="molecule type" value="Genomic_DNA"/>
</dbReference>
<protein>
    <submittedName>
        <fullName evidence="2">Uncharacterized protein</fullName>
    </submittedName>
</protein>
<evidence type="ECO:0000313" key="2">
    <source>
        <dbReference type="EMBL" id="EHJ13643.1"/>
    </source>
</evidence>
<sequence length="615" mass="69279">MNTKLAIELLTQSYNNLIAFLYGLSLLNNETAINSLKSAFDAAFQVFLDEYEELRKDVSVTSSEIQTIEEKLTIANKIYRFEQERLQRLIADKASLVKEIEIFEEQKESIEKFSDEEKLVIKAKVDEIKEDISETEEEISQLRQDTNSNEQQIDALNRELIAHILRLDTQKELLSLSGLDTAQKFESVKLQIQQQTEDLERLNNQEIVEQETIVNDANQKLLDLQSELEGLQATATLAETALTDFETINAYLLAEDVTGFLDWNIDENTPEVIKLWQQYLAVEGEEKISERLTSLQSQAASEDAVTVALEADSIEGYVILGAELAEEIESLSAIWLENLQESHKLTVDVWNLSEKRTEAVNELESYIEDNLADPEGEYLLDKIQLQEAIARQEAQVNYADALGESVDSLEEAIAVLSTQQQQVNLLSEKIEHISTLTRLEEEYAILQAVKDKLASGKKDDYESAKVQIINLAKSLLEKVKNTPNLQGYAQQLEQYLTNALQPPVDQVKDKIYGLETFNQAQFAYNGFGINHTWGNQNAVPRFLADVNGDGKADIVGFASGGVVTALAKGDGTFHQAQFAYNGFGINHTWGNQNMESELIIIDMKQEILMEMAKQT</sequence>
<dbReference type="RefSeq" id="WP_007310064.1">
    <property type="nucleotide sequence ID" value="NZ_AESD01000255.1"/>
</dbReference>
<feature type="coiled-coil region" evidence="1">
    <location>
        <begin position="185"/>
        <end position="241"/>
    </location>
</feature>